<gene>
    <name evidence="1" type="ORF">QF118_03850</name>
</gene>
<reference evidence="1 2" key="1">
    <citation type="submission" date="2023-05" db="EMBL/GenBank/DDBJ databases">
        <title>YMD87, complete Genome.</title>
        <authorList>
            <person name="Zhang J."/>
            <person name="Xu X."/>
        </authorList>
    </citation>
    <scope>NUCLEOTIDE SEQUENCE [LARGE SCALE GENOMIC DNA]</scope>
    <source>
        <strain evidence="1 2">YMD87</strain>
    </source>
</reference>
<evidence type="ECO:0000313" key="2">
    <source>
        <dbReference type="Proteomes" id="UP001241605"/>
    </source>
</evidence>
<protein>
    <submittedName>
        <fullName evidence="1">Uncharacterized protein</fullName>
    </submittedName>
</protein>
<proteinExistence type="predicted"/>
<accession>A0ABY8QJA8</accession>
<evidence type="ECO:0000313" key="1">
    <source>
        <dbReference type="EMBL" id="WGW04695.1"/>
    </source>
</evidence>
<keyword evidence="2" id="KW-1185">Reference proteome</keyword>
<dbReference type="EMBL" id="CP124616">
    <property type="protein sequence ID" value="WGW04695.1"/>
    <property type="molecule type" value="Genomic_DNA"/>
</dbReference>
<name>A0ABY8QJA8_9RHOB</name>
<organism evidence="1 2">
    <name type="scientific">Tropicibacter oceani</name>
    <dbReference type="NCBI Taxonomy" id="3058420"/>
    <lineage>
        <taxon>Bacteria</taxon>
        <taxon>Pseudomonadati</taxon>
        <taxon>Pseudomonadota</taxon>
        <taxon>Alphaproteobacteria</taxon>
        <taxon>Rhodobacterales</taxon>
        <taxon>Roseobacteraceae</taxon>
        <taxon>Tropicibacter</taxon>
    </lineage>
</organism>
<sequence length="96" mass="9891">MTIRTVLIGVPAMLLGWIVTLVLVALLSDAAPAYAVLFPDGAFLGALPRDVSILASSDFSVTVTSDSPGLAATLYRQGALVVLPAGLRGCLPMPRP</sequence>
<dbReference type="Proteomes" id="UP001241605">
    <property type="component" value="Chromosome"/>
</dbReference>
<dbReference type="RefSeq" id="WP_282301331.1">
    <property type="nucleotide sequence ID" value="NZ_CP124616.1"/>
</dbReference>